<reference evidence="3 4" key="1">
    <citation type="submission" date="2024-06" db="EMBL/GenBank/DDBJ databases">
        <title>Genomic Encyclopedia of Type Strains, Phase IV (KMG-IV): sequencing the most valuable type-strain genomes for metagenomic binning, comparative biology and taxonomic classification.</title>
        <authorList>
            <person name="Goeker M."/>
        </authorList>
    </citation>
    <scope>NUCLEOTIDE SEQUENCE [LARGE SCALE GENOMIC DNA]</scope>
    <source>
        <strain evidence="3 4">DSM 29492</strain>
    </source>
</reference>
<evidence type="ECO:0000256" key="2">
    <source>
        <dbReference type="SAM" id="Phobius"/>
    </source>
</evidence>
<dbReference type="EMBL" id="JBEPMJ010000003">
    <property type="protein sequence ID" value="MET3749392.1"/>
    <property type="molecule type" value="Genomic_DNA"/>
</dbReference>
<evidence type="ECO:0000256" key="1">
    <source>
        <dbReference type="SAM" id="MobiDB-lite"/>
    </source>
</evidence>
<feature type="region of interest" description="Disordered" evidence="1">
    <location>
        <begin position="325"/>
        <end position="346"/>
    </location>
</feature>
<dbReference type="Proteomes" id="UP001549106">
    <property type="component" value="Unassembled WGS sequence"/>
</dbReference>
<comment type="caution">
    <text evidence="3">The sequence shown here is derived from an EMBL/GenBank/DDBJ whole genome shotgun (WGS) entry which is preliminary data.</text>
</comment>
<accession>A0ABV2LYV7</accession>
<keyword evidence="4" id="KW-1185">Reference proteome</keyword>
<evidence type="ECO:0000313" key="3">
    <source>
        <dbReference type="EMBL" id="MET3749392.1"/>
    </source>
</evidence>
<dbReference type="RefSeq" id="WP_257463982.1">
    <property type="nucleotide sequence ID" value="NZ_BAABXP010000001.1"/>
</dbReference>
<sequence length="369" mass="41801">MTALLEFKQKIKGLYAKYEMYLQPLMKFVLALVYFIWINSNMGYMTALDNMFVVLILALICSILPSGMTIFAGFAMMVGHSYALGIDVAGFMLVLILFMMIVFLRFSTEQNIVVVFTPLACAFDLPVLLPVGCGLLSSALSALPAAGGVILYYFVRFLGSQSQMLQNPDAEILDRITLLSDGLMKNGEMWLTLVAFVAVILVVNLIRTRMFDHAWRTAIVAGGVIYVVIMLIGSIFMEISISVVPMIIFSVVSVLIGLVLEFFVYGGDYTRTERLEYEDDEYYYYVKAVPKALVATSERSIKKINAEPPREDKNRNERVVKYNEPLFHGQEPQKQAENSRFHREEQMLRKPSVDNIDFEKKLEESLKDL</sequence>
<keyword evidence="2" id="KW-1133">Transmembrane helix</keyword>
<feature type="transmembrane region" description="Helical" evidence="2">
    <location>
        <begin position="243"/>
        <end position="265"/>
    </location>
</feature>
<evidence type="ECO:0000313" key="4">
    <source>
        <dbReference type="Proteomes" id="UP001549106"/>
    </source>
</evidence>
<feature type="transmembrane region" description="Helical" evidence="2">
    <location>
        <begin position="189"/>
        <end position="206"/>
    </location>
</feature>
<keyword evidence="2" id="KW-0812">Transmembrane</keyword>
<feature type="transmembrane region" description="Helical" evidence="2">
    <location>
        <begin position="51"/>
        <end position="75"/>
    </location>
</feature>
<name>A0ABV2LYV7_9FIRM</name>
<organism evidence="3 4">
    <name type="scientific">Blautia caecimuris</name>
    <dbReference type="NCBI Taxonomy" id="1796615"/>
    <lineage>
        <taxon>Bacteria</taxon>
        <taxon>Bacillati</taxon>
        <taxon>Bacillota</taxon>
        <taxon>Clostridia</taxon>
        <taxon>Lachnospirales</taxon>
        <taxon>Lachnospiraceae</taxon>
        <taxon>Blautia</taxon>
    </lineage>
</organism>
<protein>
    <submittedName>
        <fullName evidence="3">Membrane protein</fullName>
    </submittedName>
</protein>
<feature type="transmembrane region" description="Helical" evidence="2">
    <location>
        <begin position="82"/>
        <end position="106"/>
    </location>
</feature>
<feature type="transmembrane region" description="Helical" evidence="2">
    <location>
        <begin position="218"/>
        <end position="237"/>
    </location>
</feature>
<keyword evidence="2" id="KW-0472">Membrane</keyword>
<feature type="transmembrane region" description="Helical" evidence="2">
    <location>
        <begin position="112"/>
        <end position="129"/>
    </location>
</feature>
<gene>
    <name evidence="3" type="ORF">ABID24_000619</name>
</gene>
<proteinExistence type="predicted"/>
<feature type="transmembrane region" description="Helical" evidence="2">
    <location>
        <begin position="136"/>
        <end position="155"/>
    </location>
</feature>
<feature type="transmembrane region" description="Helical" evidence="2">
    <location>
        <begin position="21"/>
        <end position="39"/>
    </location>
</feature>
<feature type="compositionally biased region" description="Basic and acidic residues" evidence="1">
    <location>
        <begin position="337"/>
        <end position="346"/>
    </location>
</feature>